<dbReference type="CDD" id="cd02440">
    <property type="entry name" value="AdoMet_MTases"/>
    <property type="match status" value="1"/>
</dbReference>
<dbReference type="GO" id="GO:0008170">
    <property type="term" value="F:N-methyltransferase activity"/>
    <property type="evidence" value="ECO:0007669"/>
    <property type="project" value="UniProtKB-ARBA"/>
</dbReference>
<evidence type="ECO:0000313" key="4">
    <source>
        <dbReference type="EMBL" id="AWL08800.1"/>
    </source>
</evidence>
<name>A0A2S2DUS6_9BACT</name>
<keyword evidence="1 4" id="KW-0489">Methyltransferase</keyword>
<dbReference type="InterPro" id="IPR050210">
    <property type="entry name" value="tRNA_Adenine-N(6)_MTase"/>
</dbReference>
<evidence type="ECO:0000259" key="3">
    <source>
        <dbReference type="Pfam" id="PF05175"/>
    </source>
</evidence>
<dbReference type="Pfam" id="PF05175">
    <property type="entry name" value="MTS"/>
    <property type="match status" value="1"/>
</dbReference>
<dbReference type="InterPro" id="IPR029063">
    <property type="entry name" value="SAM-dependent_MTases_sf"/>
</dbReference>
<protein>
    <submittedName>
        <fullName evidence="4">tRNA(1)(Val) (Adenine(37)-N(6))-methyltransferase</fullName>
        <ecNumber evidence="4">2.1.1.223</ecNumber>
    </submittedName>
</protein>
<dbReference type="GO" id="GO:0008757">
    <property type="term" value="F:S-adenosylmethionine-dependent methyltransferase activity"/>
    <property type="evidence" value="ECO:0007669"/>
    <property type="project" value="UniProtKB-ARBA"/>
</dbReference>
<dbReference type="EMBL" id="CP029346">
    <property type="protein sequence ID" value="AWL08800.1"/>
    <property type="molecule type" value="Genomic_DNA"/>
</dbReference>
<gene>
    <name evidence="4" type="primary">yfiC</name>
    <name evidence="4" type="ORF">HME7025_00931</name>
</gene>
<evidence type="ECO:0000313" key="5">
    <source>
        <dbReference type="Proteomes" id="UP000245468"/>
    </source>
</evidence>
<evidence type="ECO:0000256" key="1">
    <source>
        <dbReference type="ARBA" id="ARBA00022603"/>
    </source>
</evidence>
<dbReference type="RefSeq" id="WP_109322525.1">
    <property type="nucleotide sequence ID" value="NZ_CP029346.1"/>
</dbReference>
<dbReference type="OrthoDB" id="5383291at2"/>
<dbReference type="KEGG" id="psez:HME7025_00931"/>
<sequence length="238" mass="26779">MAESRSIFQFKQFQLAHGNPGLKISTEACLFGAWIPISNSLQTLDIGTGCGLLAHMLCQKSPDLRVDALEIIPEVAELAQQNVEQSPFKEHIRVFQGDIKTLHVGQPYDLIICNPPFFSNHLAATDSSKQAAIHADHLSPDDLAQAIHHHLTELGHFAVLYPPHEMGIFLQAAEKRGLFANQIAHIIPKPGAKVLRQMLWGSRQKMDISVEQIHIRDEQGNYYLDFQELLKPYYLIFP</sequence>
<dbReference type="InterPro" id="IPR007848">
    <property type="entry name" value="Small_mtfrase_dom"/>
</dbReference>
<organism evidence="4 5">
    <name type="scientific">Aquirufa nivalisilvae</name>
    <dbReference type="NCBI Taxonomy" id="2516557"/>
    <lineage>
        <taxon>Bacteria</taxon>
        <taxon>Pseudomonadati</taxon>
        <taxon>Bacteroidota</taxon>
        <taxon>Cytophagia</taxon>
        <taxon>Cytophagales</taxon>
        <taxon>Flectobacillaceae</taxon>
        <taxon>Aquirufa</taxon>
    </lineage>
</organism>
<dbReference type="GO" id="GO:0032259">
    <property type="term" value="P:methylation"/>
    <property type="evidence" value="ECO:0007669"/>
    <property type="project" value="UniProtKB-KW"/>
</dbReference>
<keyword evidence="4" id="KW-0808">Transferase</keyword>
<dbReference type="Proteomes" id="UP000245468">
    <property type="component" value="Chromosome"/>
</dbReference>
<proteinExistence type="predicted"/>
<reference evidence="5" key="1">
    <citation type="submission" date="2018-05" db="EMBL/GenBank/DDBJ databases">
        <title>Pseudarcicella sp. HME7025 Genome sequencing and assembly.</title>
        <authorList>
            <person name="Kim H."/>
            <person name="Kang H."/>
            <person name="Joh K."/>
        </authorList>
    </citation>
    <scope>NUCLEOTIDE SEQUENCE [LARGE SCALE GENOMIC DNA]</scope>
    <source>
        <strain evidence="5">HME7025</strain>
    </source>
</reference>
<dbReference type="PANTHER" id="PTHR47739:SF1">
    <property type="entry name" value="TRNA1(VAL) (ADENINE(37)-N6)-METHYLTRANSFERASE"/>
    <property type="match status" value="1"/>
</dbReference>
<keyword evidence="5" id="KW-1185">Reference proteome</keyword>
<evidence type="ECO:0000256" key="2">
    <source>
        <dbReference type="ARBA" id="ARBA00022691"/>
    </source>
</evidence>
<accession>A0A2S2DUS6</accession>
<keyword evidence="2" id="KW-0949">S-adenosyl-L-methionine</keyword>
<dbReference type="AlphaFoldDB" id="A0A2S2DUS6"/>
<dbReference type="PANTHER" id="PTHR47739">
    <property type="entry name" value="TRNA1(VAL) (ADENINE(37)-N6)-METHYLTRANSFERASE"/>
    <property type="match status" value="1"/>
</dbReference>
<dbReference type="EC" id="2.1.1.223" evidence="4"/>
<dbReference type="SUPFAM" id="SSF53335">
    <property type="entry name" value="S-adenosyl-L-methionine-dependent methyltransferases"/>
    <property type="match status" value="1"/>
</dbReference>
<feature type="domain" description="Methyltransferase small" evidence="3">
    <location>
        <begin position="40"/>
        <end position="125"/>
    </location>
</feature>
<dbReference type="Gene3D" id="3.40.50.150">
    <property type="entry name" value="Vaccinia Virus protein VP39"/>
    <property type="match status" value="1"/>
</dbReference>
<dbReference type="GO" id="GO:0003676">
    <property type="term" value="F:nucleic acid binding"/>
    <property type="evidence" value="ECO:0007669"/>
    <property type="project" value="InterPro"/>
</dbReference>
<dbReference type="InterPro" id="IPR002052">
    <property type="entry name" value="DNA_methylase_N6_adenine_CS"/>
</dbReference>
<dbReference type="PROSITE" id="PS00092">
    <property type="entry name" value="N6_MTASE"/>
    <property type="match status" value="1"/>
</dbReference>